<feature type="transmembrane region" description="Helical" evidence="1">
    <location>
        <begin position="886"/>
        <end position="908"/>
    </location>
</feature>
<sequence length="1030" mass="112760">MSFPNLSALAVRERAVTLFLLILSVLGGLYAFASMGRAEDPAFTVRVMQVNVAWPGASAQQLQEQVVDRLEKRIQEVEYLYRIETTVRPGQATLQVEFQDYTPQAKVPELFYQVRKRMWDEARTMPSGVIGPIANDDFSDVYFSLFALTAPGLPMSDLVREAERLRDQLQRIEGVHKALVLGERSERVYVEFDNARLVNLGLSPQAIFEAIDASNRLVPTGRIETDGPRLYIRLDADLSDPDTLAALPIRAGNKVLRLGDIATIRRGYEEPPSYLVRARGQDAVLLGVVMNKGENGLELGKRLQAYLDQEKAELPLGMTLTQLTNQADAIAKAVNLFQIKFLVAVIVVMGVSMLAIGWRAGLIVGIAVPVTLGISFLVMKLMGINLDRITLGALIIALGLLVDDAIISVEMMLVKLEEGWDKVRAAAHAWNVTAAPMLFGTLVTVAGFLPIGFARSGVGEYAGNIFWVLGISLLVSWLVAVVFAPYLGVKILREVPPSQRHDHASIYHTPFYQRLRALITWCVRHRVVVVAGTVGLLALSIVGMATVVQKQFFPNSDRTEVLVSVYLPQGTAIDVTDKTVRQLEAILSPMPEVKTLSAYVGAGAPRFFISANPEPPNPAFGKLIVVAQDEAARDRIMATLEHHIRAGEFAQARVRVARLLYGPPVIWPVQFRVFGPDPNQVRAIAYRVREVMAQNPHVVDPHLEWDERAPVLHLTADPDRLRLLGLTPQDVAQQLQFLLDGVPVTQLRRDIRSVDLIARGALNGKRLDAQTVGSLELLNRDGRKLPLAQLGRVEVRYEEPVIKRYNREPFVAVQGEVRGAQPNDVTNAVWKALEKVRADLPPGYRVAIGGSVEQSGKANASIAKLQPVMVAFMLIFIMLQMRSFAGTFMVVATAPLGLIGAVLALVVFRQPFGFVALLGLTGLAGILMRNTLILTQQVSDNFEAGLGAFDAVVEAAVQRARPVVLTALAAILAFIPLTHDSFWGPLAYVLIGGVAVGTAITLLFVPALYALWFRITPDGATHADPAPGQV</sequence>
<proteinExistence type="predicted"/>
<name>A0A1M4XTI6_9GAMM</name>
<keyword evidence="1" id="KW-0472">Membrane</keyword>
<reference evidence="3" key="1">
    <citation type="submission" date="2016-11" db="EMBL/GenBank/DDBJ databases">
        <authorList>
            <person name="Varghese N."/>
            <person name="Submissions S."/>
        </authorList>
    </citation>
    <scope>NUCLEOTIDE SEQUENCE [LARGE SCALE GENOMIC DNA]</scope>
    <source>
        <strain evidence="3">DSM 14834</strain>
    </source>
</reference>
<dbReference type="RefSeq" id="WP_072756004.1">
    <property type="nucleotide sequence ID" value="NZ_FQUK01000023.1"/>
</dbReference>
<dbReference type="Gene3D" id="3.30.70.1440">
    <property type="entry name" value="Multidrug efflux transporter AcrB pore domain"/>
    <property type="match status" value="1"/>
</dbReference>
<feature type="transmembrane region" description="Helical" evidence="1">
    <location>
        <begin position="963"/>
        <end position="979"/>
    </location>
</feature>
<dbReference type="PANTHER" id="PTHR32063:SF18">
    <property type="entry name" value="CATION EFFLUX SYSTEM PROTEIN"/>
    <property type="match status" value="1"/>
</dbReference>
<feature type="transmembrane region" description="Helical" evidence="1">
    <location>
        <begin position="914"/>
        <end position="932"/>
    </location>
</feature>
<dbReference type="OrthoDB" id="9757940at2"/>
<gene>
    <name evidence="2" type="ORF">SAMN02745204_01510</name>
</gene>
<dbReference type="SUPFAM" id="SSF82866">
    <property type="entry name" value="Multidrug efflux transporter AcrB transmembrane domain"/>
    <property type="match status" value="2"/>
</dbReference>
<dbReference type="Gene3D" id="3.30.70.1430">
    <property type="entry name" value="Multidrug efflux transporter AcrB pore domain"/>
    <property type="match status" value="2"/>
</dbReference>
<feature type="transmembrane region" description="Helical" evidence="1">
    <location>
        <begin position="985"/>
        <end position="1012"/>
    </location>
</feature>
<evidence type="ECO:0000313" key="3">
    <source>
        <dbReference type="Proteomes" id="UP000242857"/>
    </source>
</evidence>
<dbReference type="SUPFAM" id="SSF82714">
    <property type="entry name" value="Multidrug efflux transporter AcrB TolC docking domain, DN and DC subdomains"/>
    <property type="match status" value="2"/>
</dbReference>
<feature type="transmembrane region" description="Helical" evidence="1">
    <location>
        <begin position="336"/>
        <end position="355"/>
    </location>
</feature>
<organism evidence="2 3">
    <name type="scientific">Thermomonas hydrothermalis</name>
    <dbReference type="NCBI Taxonomy" id="213588"/>
    <lineage>
        <taxon>Bacteria</taxon>
        <taxon>Pseudomonadati</taxon>
        <taxon>Pseudomonadota</taxon>
        <taxon>Gammaproteobacteria</taxon>
        <taxon>Lysobacterales</taxon>
        <taxon>Lysobacteraceae</taxon>
        <taxon>Thermomonas</taxon>
    </lineage>
</organism>
<dbReference type="STRING" id="213588.SAMN02745204_01510"/>
<accession>A0A1M4XTI6</accession>
<feature type="transmembrane region" description="Helical" evidence="1">
    <location>
        <begin position="465"/>
        <end position="489"/>
    </location>
</feature>
<feature type="transmembrane region" description="Helical" evidence="1">
    <location>
        <begin position="430"/>
        <end position="453"/>
    </location>
</feature>
<feature type="transmembrane region" description="Helical" evidence="1">
    <location>
        <begin position="362"/>
        <end position="383"/>
    </location>
</feature>
<evidence type="ECO:0000256" key="1">
    <source>
        <dbReference type="SAM" id="Phobius"/>
    </source>
</evidence>
<feature type="transmembrane region" description="Helical" evidence="1">
    <location>
        <begin position="527"/>
        <end position="548"/>
    </location>
</feature>
<dbReference type="GO" id="GO:0005886">
    <property type="term" value="C:plasma membrane"/>
    <property type="evidence" value="ECO:0007669"/>
    <property type="project" value="TreeGrafter"/>
</dbReference>
<dbReference type="EMBL" id="FQUK01000023">
    <property type="protein sequence ID" value="SHE96887.1"/>
    <property type="molecule type" value="Genomic_DNA"/>
</dbReference>
<evidence type="ECO:0000313" key="2">
    <source>
        <dbReference type="EMBL" id="SHE96887.1"/>
    </source>
</evidence>
<dbReference type="Gene3D" id="1.20.1640.10">
    <property type="entry name" value="Multidrug efflux transporter AcrB transmembrane domain"/>
    <property type="match status" value="2"/>
</dbReference>
<protein>
    <submittedName>
        <fullName evidence="2">Multidrug efflux pump subunit AcrB</fullName>
    </submittedName>
</protein>
<dbReference type="Gene3D" id="3.30.2090.10">
    <property type="entry name" value="Multidrug efflux transporter AcrB TolC docking domain, DN and DC subdomains"/>
    <property type="match status" value="2"/>
</dbReference>
<dbReference type="Pfam" id="PF00873">
    <property type="entry name" value="ACR_tran"/>
    <property type="match status" value="1"/>
</dbReference>
<keyword evidence="1" id="KW-0812">Transmembrane</keyword>
<dbReference type="InterPro" id="IPR001036">
    <property type="entry name" value="Acrflvin-R"/>
</dbReference>
<keyword evidence="3" id="KW-1185">Reference proteome</keyword>
<dbReference type="Proteomes" id="UP000242857">
    <property type="component" value="Unassembled WGS sequence"/>
</dbReference>
<dbReference type="AlphaFoldDB" id="A0A1M4XTI6"/>
<dbReference type="SUPFAM" id="SSF82693">
    <property type="entry name" value="Multidrug efflux transporter AcrB pore domain, PN1, PN2, PC1 and PC2 subdomains"/>
    <property type="match status" value="3"/>
</dbReference>
<dbReference type="Gene3D" id="3.30.70.1320">
    <property type="entry name" value="Multidrug efflux transporter AcrB pore domain like"/>
    <property type="match status" value="1"/>
</dbReference>
<keyword evidence="1" id="KW-1133">Transmembrane helix</keyword>
<dbReference type="GO" id="GO:0042910">
    <property type="term" value="F:xenobiotic transmembrane transporter activity"/>
    <property type="evidence" value="ECO:0007669"/>
    <property type="project" value="TreeGrafter"/>
</dbReference>
<dbReference type="PRINTS" id="PR00702">
    <property type="entry name" value="ACRIFLAVINRP"/>
</dbReference>
<feature type="transmembrane region" description="Helical" evidence="1">
    <location>
        <begin position="389"/>
        <end position="409"/>
    </location>
</feature>
<dbReference type="InterPro" id="IPR027463">
    <property type="entry name" value="AcrB_DN_DC_subdom"/>
</dbReference>
<dbReference type="PANTHER" id="PTHR32063">
    <property type="match status" value="1"/>
</dbReference>